<reference evidence="4" key="1">
    <citation type="submission" date="2017-06" db="EMBL/GenBank/DDBJ databases">
        <authorList>
            <person name="Varghese N."/>
            <person name="Submissions S."/>
        </authorList>
    </citation>
    <scope>NUCLEOTIDE SEQUENCE [LARGE SCALE GENOMIC DNA]</scope>
    <source>
        <strain evidence="4">DSM 45423</strain>
    </source>
</reference>
<evidence type="ECO:0000256" key="2">
    <source>
        <dbReference type="SAM" id="Phobius"/>
    </source>
</evidence>
<dbReference type="EMBL" id="FZOH01000001">
    <property type="protein sequence ID" value="SNR84327.1"/>
    <property type="molecule type" value="Genomic_DNA"/>
</dbReference>
<feature type="compositionally biased region" description="Polar residues" evidence="1">
    <location>
        <begin position="102"/>
        <end position="119"/>
    </location>
</feature>
<keyword evidence="2" id="KW-0812">Transmembrane</keyword>
<keyword evidence="4" id="KW-1185">Reference proteome</keyword>
<dbReference type="Proteomes" id="UP000198386">
    <property type="component" value="Unassembled WGS sequence"/>
</dbReference>
<feature type="transmembrane region" description="Helical" evidence="2">
    <location>
        <begin position="139"/>
        <end position="159"/>
    </location>
</feature>
<organism evidence="3 4">
    <name type="scientific">Geodermatophilus saharensis</name>
    <dbReference type="NCBI Taxonomy" id="1137994"/>
    <lineage>
        <taxon>Bacteria</taxon>
        <taxon>Bacillati</taxon>
        <taxon>Actinomycetota</taxon>
        <taxon>Actinomycetes</taxon>
        <taxon>Geodermatophilales</taxon>
        <taxon>Geodermatophilaceae</taxon>
        <taxon>Geodermatophilus</taxon>
    </lineage>
</organism>
<proteinExistence type="predicted"/>
<dbReference type="AlphaFoldDB" id="A0A238ZLT7"/>
<accession>A0A238ZLT7</accession>
<name>A0A238ZLT7_9ACTN</name>
<feature type="region of interest" description="Disordered" evidence="1">
    <location>
        <begin position="95"/>
        <end position="129"/>
    </location>
</feature>
<gene>
    <name evidence="3" type="ORF">SAMN04488107_0165</name>
</gene>
<evidence type="ECO:0000313" key="3">
    <source>
        <dbReference type="EMBL" id="SNR84327.1"/>
    </source>
</evidence>
<evidence type="ECO:0000256" key="1">
    <source>
        <dbReference type="SAM" id="MobiDB-lite"/>
    </source>
</evidence>
<protein>
    <submittedName>
        <fullName evidence="3">Uncharacterized protein</fullName>
    </submittedName>
</protein>
<keyword evidence="2" id="KW-1133">Transmembrane helix</keyword>
<evidence type="ECO:0000313" key="4">
    <source>
        <dbReference type="Proteomes" id="UP000198386"/>
    </source>
</evidence>
<sequence>MQWLDHSRAVNGTFFPYVETFLASSFNQAPGTEFTLDEVRAAFAWLTDAGYMTGVFAQPRFTAQGERFAASGASVNDAPLPAQAPINRTTITVSGHGHSVATHGSNILHHSSGDPSRTAATHEDDTSPQWLRHLKRSRLTAVLAASVVVASGATTILTFSADVRETLGLVEESIAYTADDLRSEVDVRYGYSFTRPKTWLSQGEALDGYTFTAPGEEDVEVRTFGSTTALYTELGTYIDARREDIERSGGKIIEDEQARATVMSSENGARVLTDAPGWLLRYSLPSDGASDDVTILSRTVLDSGRFVTIEAQAPSDDFDLYQDAYGSLIADLEVSGDACPSCTG</sequence>
<dbReference type="Gene3D" id="3.40.1000.10">
    <property type="entry name" value="Mog1/PsbP, alpha/beta/alpha sandwich"/>
    <property type="match status" value="1"/>
</dbReference>
<keyword evidence="2" id="KW-0472">Membrane</keyword>